<accession>A0A147F0F4</accession>
<dbReference type="PRINTS" id="PR00412">
    <property type="entry name" value="EPOXHYDRLASE"/>
</dbReference>
<dbReference type="EMBL" id="LDRT01000015">
    <property type="protein sequence ID" value="KTR96258.1"/>
    <property type="molecule type" value="Genomic_DNA"/>
</dbReference>
<dbReference type="PATRIC" id="fig|2033.6.peg.932"/>
<dbReference type="Pfam" id="PF12697">
    <property type="entry name" value="Abhydrolase_6"/>
    <property type="match status" value="1"/>
</dbReference>
<dbReference type="Gene3D" id="3.40.50.1820">
    <property type="entry name" value="alpha/beta hydrolase"/>
    <property type="match status" value="1"/>
</dbReference>
<dbReference type="InterPro" id="IPR000639">
    <property type="entry name" value="Epox_hydrolase-like"/>
</dbReference>
<reference evidence="2 3" key="1">
    <citation type="journal article" date="2016" name="Front. Microbiol.">
        <title>Genomic Resource of Rice Seed Associated Bacteria.</title>
        <authorList>
            <person name="Midha S."/>
            <person name="Bansal K."/>
            <person name="Sharma S."/>
            <person name="Kumar N."/>
            <person name="Patil P.P."/>
            <person name="Chaudhry V."/>
            <person name="Patil P.B."/>
        </authorList>
    </citation>
    <scope>NUCLEOTIDE SEQUENCE [LARGE SCALE GENOMIC DNA]</scope>
    <source>
        <strain evidence="2 3">NS220</strain>
    </source>
</reference>
<dbReference type="GO" id="GO:0016787">
    <property type="term" value="F:hydrolase activity"/>
    <property type="evidence" value="ECO:0007669"/>
    <property type="project" value="UniProtKB-KW"/>
</dbReference>
<dbReference type="Proteomes" id="UP000075025">
    <property type="component" value="Unassembled WGS sequence"/>
</dbReference>
<dbReference type="InterPro" id="IPR000073">
    <property type="entry name" value="AB_hydrolase_1"/>
</dbReference>
<comment type="caution">
    <text evidence="2">The sequence shown here is derived from an EMBL/GenBank/DDBJ whole genome shotgun (WGS) entry which is preliminary data.</text>
</comment>
<feature type="domain" description="AB hydrolase-1" evidence="1">
    <location>
        <begin position="35"/>
        <end position="282"/>
    </location>
</feature>
<dbReference type="SUPFAM" id="SSF53474">
    <property type="entry name" value="alpha/beta-Hydrolases"/>
    <property type="match status" value="1"/>
</dbReference>
<protein>
    <submittedName>
        <fullName evidence="2">Hydrolase</fullName>
    </submittedName>
</protein>
<dbReference type="PANTHER" id="PTHR43689">
    <property type="entry name" value="HYDROLASE"/>
    <property type="match status" value="1"/>
</dbReference>
<evidence type="ECO:0000313" key="3">
    <source>
        <dbReference type="Proteomes" id="UP000075025"/>
    </source>
</evidence>
<sequence length="307" mass="32473">MDATALGLRRLVVPTAVGTIVVHAGRRSGSPVATVLLHGAAASWRTWAPMIAASDEMRTPLADIVAIDLPGWGESPGPVPEPGDLAVAVAAVARALGYPRWRVVGHSLGAVVALDVAARFASTTVGVGLVSPSGEGARTVARHPLRGILTMPGLAGMVAAMRVLRGLGPLSRPLLRLLARTGALRVLSRPLFRHPSRVARSETDALATEIRPTAFLAATPKARTHDDAVWRRIACPVRSVRGRHDVFVAARDPRGWARAISDFDEVVLDDSGHFAHVEQPALALLALRAVWAAARVRPPIRRSARAA</sequence>
<dbReference type="PANTHER" id="PTHR43689:SF8">
    <property type="entry name" value="ALPHA_BETA-HYDROLASES SUPERFAMILY PROTEIN"/>
    <property type="match status" value="1"/>
</dbReference>
<dbReference type="OrthoDB" id="27092at2"/>
<dbReference type="InterPro" id="IPR029058">
    <property type="entry name" value="AB_hydrolase_fold"/>
</dbReference>
<name>A0A147F0F4_MICTE</name>
<gene>
    <name evidence="2" type="ORF">NS220_02820</name>
</gene>
<dbReference type="RefSeq" id="WP_058622592.1">
    <property type="nucleotide sequence ID" value="NZ_LDRT01000015.1"/>
</dbReference>
<keyword evidence="2" id="KW-0378">Hydrolase</keyword>
<organism evidence="2 3">
    <name type="scientific">Microbacterium testaceum</name>
    <name type="common">Aureobacterium testaceum</name>
    <name type="synonym">Brevibacterium testaceum</name>
    <dbReference type="NCBI Taxonomy" id="2033"/>
    <lineage>
        <taxon>Bacteria</taxon>
        <taxon>Bacillati</taxon>
        <taxon>Actinomycetota</taxon>
        <taxon>Actinomycetes</taxon>
        <taxon>Micrococcales</taxon>
        <taxon>Microbacteriaceae</taxon>
        <taxon>Microbacterium</taxon>
    </lineage>
</organism>
<dbReference type="AlphaFoldDB" id="A0A147F0F4"/>
<proteinExistence type="predicted"/>
<evidence type="ECO:0000259" key="1">
    <source>
        <dbReference type="Pfam" id="PF12697"/>
    </source>
</evidence>
<evidence type="ECO:0000313" key="2">
    <source>
        <dbReference type="EMBL" id="KTR96258.1"/>
    </source>
</evidence>